<evidence type="ECO:0000313" key="1">
    <source>
        <dbReference type="EMBL" id="KAH7837138.1"/>
    </source>
</evidence>
<dbReference type="EMBL" id="CM037156">
    <property type="protein sequence ID" value="KAH7837138.1"/>
    <property type="molecule type" value="Genomic_DNA"/>
</dbReference>
<comment type="caution">
    <text evidence="1">The sequence shown here is derived from an EMBL/GenBank/DDBJ whole genome shotgun (WGS) entry which is preliminary data.</text>
</comment>
<sequence>MIYFDFGVLLRSLLQPIWFVLFPKSYHTMDSPFTSNGKDLSESVERDSAEENELRSSVLRYIDQVLMEDDDLDTRPFMIHDFTLRAAEESLSEILNQKYPSSPNQDLPHEDTSSSSDDGITNSFSNCSNCYIDAYNSGKSYQISNVDKYNPSFNDTSLTNPLSFFPPTFCDTVPNLPIGDGGILGVEKNSLTLRKSRERILEVVEKDDGDLYKMLLRGRKNLHREESDLEEGMRSNKHFAMSNSLDESVLLEMFAKVSILYDADEADEANAESQQSESAKESSIDLAYTRKGATKREAVDMRSLLLQCMQSVASNDHRSANNLLKQIRSRSSPSGDGSQRLAHYFANSLEARLLGTGSPQNKVLSAISLSHADVLKGHNLYLSTFPFIETSYFFSAQVIMDLAQKADTIHIIHFGIISGLQWPPLIQRLSTRPGGPPKLRITGIDLPLPGFWPRSGVKETGLRLANYCKRFNVPFQYNGFEQKWETVSVEDLGIEKGELLVVNCLHQLMYLHDDTLMEHSPRDCVLNLIRRINPDIFIHGIVNAAHNSPFFISRFREALFYFSVLFDMFEANVPRENEERMAFEREVWGNEILNIVACEGLERLQRPEMYKQWQIRTQRAGFRQLPLSQEMVKKVKAKVKNCYHKDFFVDEASQWLLEGGRNLVSWKTQFEGIKSKDEAPRKYDPTPWNLSLTFRSPRIRSSLSCFRPWNW</sequence>
<keyword evidence="2" id="KW-1185">Reference proteome</keyword>
<name>A0ACB7X8R7_9ERIC</name>
<organism evidence="1 2">
    <name type="scientific">Vaccinium darrowii</name>
    <dbReference type="NCBI Taxonomy" id="229202"/>
    <lineage>
        <taxon>Eukaryota</taxon>
        <taxon>Viridiplantae</taxon>
        <taxon>Streptophyta</taxon>
        <taxon>Embryophyta</taxon>
        <taxon>Tracheophyta</taxon>
        <taxon>Spermatophyta</taxon>
        <taxon>Magnoliopsida</taxon>
        <taxon>eudicotyledons</taxon>
        <taxon>Gunneridae</taxon>
        <taxon>Pentapetalae</taxon>
        <taxon>asterids</taxon>
        <taxon>Ericales</taxon>
        <taxon>Ericaceae</taxon>
        <taxon>Vaccinioideae</taxon>
        <taxon>Vaccinieae</taxon>
        <taxon>Vaccinium</taxon>
    </lineage>
</organism>
<proteinExistence type="predicted"/>
<gene>
    <name evidence="1" type="ORF">Vadar_010067</name>
</gene>
<reference evidence="1 2" key="1">
    <citation type="journal article" date="2021" name="Hortic Res">
        <title>High-quality reference genome and annotation aids understanding of berry development for evergreen blueberry (Vaccinium darrowii).</title>
        <authorList>
            <person name="Yu J."/>
            <person name="Hulse-Kemp A.M."/>
            <person name="Babiker E."/>
            <person name="Staton M."/>
        </authorList>
    </citation>
    <scope>NUCLEOTIDE SEQUENCE [LARGE SCALE GENOMIC DNA]</scope>
    <source>
        <strain evidence="2">cv. NJ 8807/NJ 8810</strain>
        <tissue evidence="1">Young leaf</tissue>
    </source>
</reference>
<accession>A0ACB7X8R7</accession>
<protein>
    <submittedName>
        <fullName evidence="1">Uncharacterized protein</fullName>
    </submittedName>
</protein>
<dbReference type="Proteomes" id="UP000828048">
    <property type="component" value="Chromosome 6"/>
</dbReference>
<evidence type="ECO:0000313" key="2">
    <source>
        <dbReference type="Proteomes" id="UP000828048"/>
    </source>
</evidence>